<sequence length="130" mass="14093">PAIPSPFPFATSAVPSTHVHFPPTPRLTSTHFTHSPHTYDRAPIAVSVNDCALPERNERTYLPDGEKPRRRRAHTPGRPPPPMHAPAHPPAPAMVPGSYFPCIAPAPCPILVPDQSSESDESDMVMTPPD</sequence>
<organism evidence="1 2">
    <name type="scientific">Vararia minispora EC-137</name>
    <dbReference type="NCBI Taxonomy" id="1314806"/>
    <lineage>
        <taxon>Eukaryota</taxon>
        <taxon>Fungi</taxon>
        <taxon>Dikarya</taxon>
        <taxon>Basidiomycota</taxon>
        <taxon>Agaricomycotina</taxon>
        <taxon>Agaricomycetes</taxon>
        <taxon>Russulales</taxon>
        <taxon>Lachnocladiaceae</taxon>
        <taxon>Vararia</taxon>
    </lineage>
</organism>
<gene>
    <name evidence="1" type="ORF">K488DRAFT_35517</name>
</gene>
<name>A0ACB8QPP3_9AGAM</name>
<feature type="non-terminal residue" evidence="1">
    <location>
        <position position="1"/>
    </location>
</feature>
<keyword evidence="2" id="KW-1185">Reference proteome</keyword>
<accession>A0ACB8QPP3</accession>
<comment type="caution">
    <text evidence="1">The sequence shown here is derived from an EMBL/GenBank/DDBJ whole genome shotgun (WGS) entry which is preliminary data.</text>
</comment>
<evidence type="ECO:0000313" key="1">
    <source>
        <dbReference type="EMBL" id="KAI0033808.1"/>
    </source>
</evidence>
<evidence type="ECO:0000313" key="2">
    <source>
        <dbReference type="Proteomes" id="UP000814128"/>
    </source>
</evidence>
<feature type="non-terminal residue" evidence="1">
    <location>
        <position position="130"/>
    </location>
</feature>
<dbReference type="Proteomes" id="UP000814128">
    <property type="component" value="Unassembled WGS sequence"/>
</dbReference>
<reference evidence="1" key="1">
    <citation type="submission" date="2021-02" db="EMBL/GenBank/DDBJ databases">
        <authorList>
            <consortium name="DOE Joint Genome Institute"/>
            <person name="Ahrendt S."/>
            <person name="Looney B.P."/>
            <person name="Miyauchi S."/>
            <person name="Morin E."/>
            <person name="Drula E."/>
            <person name="Courty P.E."/>
            <person name="Chicoki N."/>
            <person name="Fauchery L."/>
            <person name="Kohler A."/>
            <person name="Kuo A."/>
            <person name="Labutti K."/>
            <person name="Pangilinan J."/>
            <person name="Lipzen A."/>
            <person name="Riley R."/>
            <person name="Andreopoulos W."/>
            <person name="He G."/>
            <person name="Johnson J."/>
            <person name="Barry K.W."/>
            <person name="Grigoriev I.V."/>
            <person name="Nagy L."/>
            <person name="Hibbett D."/>
            <person name="Henrissat B."/>
            <person name="Matheny P.B."/>
            <person name="Labbe J."/>
            <person name="Martin F."/>
        </authorList>
    </citation>
    <scope>NUCLEOTIDE SEQUENCE</scope>
    <source>
        <strain evidence="1">EC-137</strain>
    </source>
</reference>
<protein>
    <submittedName>
        <fullName evidence="1">Uncharacterized protein</fullName>
    </submittedName>
</protein>
<dbReference type="EMBL" id="MU273511">
    <property type="protein sequence ID" value="KAI0033808.1"/>
    <property type="molecule type" value="Genomic_DNA"/>
</dbReference>
<proteinExistence type="predicted"/>
<reference evidence="1" key="2">
    <citation type="journal article" date="2022" name="New Phytol.">
        <title>Evolutionary transition to the ectomycorrhizal habit in the genomes of a hyperdiverse lineage of mushroom-forming fungi.</title>
        <authorList>
            <person name="Looney B."/>
            <person name="Miyauchi S."/>
            <person name="Morin E."/>
            <person name="Drula E."/>
            <person name="Courty P.E."/>
            <person name="Kohler A."/>
            <person name="Kuo A."/>
            <person name="LaButti K."/>
            <person name="Pangilinan J."/>
            <person name="Lipzen A."/>
            <person name="Riley R."/>
            <person name="Andreopoulos W."/>
            <person name="He G."/>
            <person name="Johnson J."/>
            <person name="Nolan M."/>
            <person name="Tritt A."/>
            <person name="Barry K.W."/>
            <person name="Grigoriev I.V."/>
            <person name="Nagy L.G."/>
            <person name="Hibbett D."/>
            <person name="Henrissat B."/>
            <person name="Matheny P.B."/>
            <person name="Labbe J."/>
            <person name="Martin F.M."/>
        </authorList>
    </citation>
    <scope>NUCLEOTIDE SEQUENCE</scope>
    <source>
        <strain evidence="1">EC-137</strain>
    </source>
</reference>